<evidence type="ECO:0000313" key="1">
    <source>
        <dbReference type="EMBL" id="JAH63689.1"/>
    </source>
</evidence>
<protein>
    <submittedName>
        <fullName evidence="1">Uncharacterized protein</fullName>
    </submittedName>
</protein>
<reference evidence="1" key="2">
    <citation type="journal article" date="2015" name="Fish Shellfish Immunol.">
        <title>Early steps in the European eel (Anguilla anguilla)-Vibrio vulnificus interaction in the gills: Role of the RtxA13 toxin.</title>
        <authorList>
            <person name="Callol A."/>
            <person name="Pajuelo D."/>
            <person name="Ebbesson L."/>
            <person name="Teles M."/>
            <person name="MacKenzie S."/>
            <person name="Amaro C."/>
        </authorList>
    </citation>
    <scope>NUCLEOTIDE SEQUENCE</scope>
</reference>
<name>A0A0E9UCT0_ANGAN</name>
<reference evidence="1" key="1">
    <citation type="submission" date="2014-11" db="EMBL/GenBank/DDBJ databases">
        <authorList>
            <person name="Amaro Gonzalez C."/>
        </authorList>
    </citation>
    <scope>NUCLEOTIDE SEQUENCE</scope>
</reference>
<dbReference type="AlphaFoldDB" id="A0A0E9UCT0"/>
<dbReference type="EMBL" id="GBXM01044888">
    <property type="protein sequence ID" value="JAH63689.1"/>
    <property type="molecule type" value="Transcribed_RNA"/>
</dbReference>
<proteinExistence type="predicted"/>
<sequence length="28" mass="3109">MNFCTETCFPNTSDAPCKHSSDGFLLSR</sequence>
<organism evidence="1">
    <name type="scientific">Anguilla anguilla</name>
    <name type="common">European freshwater eel</name>
    <name type="synonym">Muraena anguilla</name>
    <dbReference type="NCBI Taxonomy" id="7936"/>
    <lineage>
        <taxon>Eukaryota</taxon>
        <taxon>Metazoa</taxon>
        <taxon>Chordata</taxon>
        <taxon>Craniata</taxon>
        <taxon>Vertebrata</taxon>
        <taxon>Euteleostomi</taxon>
        <taxon>Actinopterygii</taxon>
        <taxon>Neopterygii</taxon>
        <taxon>Teleostei</taxon>
        <taxon>Anguilliformes</taxon>
        <taxon>Anguillidae</taxon>
        <taxon>Anguilla</taxon>
    </lineage>
</organism>
<accession>A0A0E9UCT0</accession>